<accession>A0ABM7PNL0</accession>
<dbReference type="InterPro" id="IPR006674">
    <property type="entry name" value="HD_domain"/>
</dbReference>
<dbReference type="EMBL" id="AP024488">
    <property type="protein sequence ID" value="BCS98686.1"/>
    <property type="molecule type" value="Genomic_DNA"/>
</dbReference>
<evidence type="ECO:0000313" key="3">
    <source>
        <dbReference type="Proteomes" id="UP001320148"/>
    </source>
</evidence>
<organism evidence="2 3">
    <name type="scientific">Desulfoluna limicola</name>
    <dbReference type="NCBI Taxonomy" id="2810562"/>
    <lineage>
        <taxon>Bacteria</taxon>
        <taxon>Pseudomonadati</taxon>
        <taxon>Thermodesulfobacteriota</taxon>
        <taxon>Desulfobacteria</taxon>
        <taxon>Desulfobacterales</taxon>
        <taxon>Desulfolunaceae</taxon>
        <taxon>Desulfoluna</taxon>
    </lineage>
</organism>
<sequence length="163" mass="18099">MAELKAPAHLIEHVQLVWEAGAVLLKKCRQLGLDLDYSLVELGIAVHDLGKTVHTVELLGPGHRHEEEGQRILLSRGVSAEVAKVCVSHGQWERMACSTEELIVALSDKLWKGQRVDALELQVVDRICGMLNVDRWELFTDLDSCFEHIAADGQKRLNKSGGT</sequence>
<gene>
    <name evidence="2" type="ORF">DSLASN_43180</name>
</gene>
<feature type="domain" description="HD" evidence="1">
    <location>
        <begin position="22"/>
        <end position="110"/>
    </location>
</feature>
<evidence type="ECO:0000313" key="2">
    <source>
        <dbReference type="EMBL" id="BCS98686.1"/>
    </source>
</evidence>
<name>A0ABM7PNL0_9BACT</name>
<dbReference type="Gene3D" id="1.10.3210.10">
    <property type="entry name" value="Hypothetical protein af1432"/>
    <property type="match status" value="1"/>
</dbReference>
<dbReference type="SUPFAM" id="SSF109604">
    <property type="entry name" value="HD-domain/PDEase-like"/>
    <property type="match status" value="1"/>
</dbReference>
<protein>
    <submittedName>
        <fullName evidence="2">Phosphohydrolase</fullName>
    </submittedName>
</protein>
<keyword evidence="3" id="KW-1185">Reference proteome</keyword>
<reference evidence="2 3" key="1">
    <citation type="submission" date="2021-02" db="EMBL/GenBank/DDBJ databases">
        <title>Complete genome of Desulfoluna sp. strain ASN36.</title>
        <authorList>
            <person name="Takahashi A."/>
            <person name="Kojima H."/>
            <person name="Fukui M."/>
        </authorList>
    </citation>
    <scope>NUCLEOTIDE SEQUENCE [LARGE SCALE GENOMIC DNA]</scope>
    <source>
        <strain evidence="2 3">ASN36</strain>
    </source>
</reference>
<dbReference type="Proteomes" id="UP001320148">
    <property type="component" value="Chromosome"/>
</dbReference>
<dbReference type="RefSeq" id="WP_236890070.1">
    <property type="nucleotide sequence ID" value="NZ_AP024488.1"/>
</dbReference>
<evidence type="ECO:0000259" key="1">
    <source>
        <dbReference type="Pfam" id="PF01966"/>
    </source>
</evidence>
<proteinExistence type="predicted"/>
<dbReference type="Pfam" id="PF01966">
    <property type="entry name" value="HD"/>
    <property type="match status" value="1"/>
</dbReference>